<feature type="domain" description="DUF5930" evidence="4">
    <location>
        <begin position="1"/>
        <end position="307"/>
    </location>
</feature>
<name>A0AAN0VIB8_9RHOB</name>
<dbReference type="InterPro" id="IPR050570">
    <property type="entry name" value="Cell_wall_metabolism_enzyme"/>
</dbReference>
<evidence type="ECO:0000259" key="4">
    <source>
        <dbReference type="Pfam" id="PF19353"/>
    </source>
</evidence>
<feature type="coiled-coil region" evidence="1">
    <location>
        <begin position="181"/>
        <end position="215"/>
    </location>
</feature>
<dbReference type="Pfam" id="PF19353">
    <property type="entry name" value="DUF5930"/>
    <property type="match status" value="1"/>
</dbReference>
<evidence type="ECO:0000256" key="2">
    <source>
        <dbReference type="SAM" id="Phobius"/>
    </source>
</evidence>
<organism evidence="5 6">
    <name type="scientific">Planktomarina temperata RCA23</name>
    <dbReference type="NCBI Taxonomy" id="666509"/>
    <lineage>
        <taxon>Bacteria</taxon>
        <taxon>Pseudomonadati</taxon>
        <taxon>Pseudomonadota</taxon>
        <taxon>Alphaproteobacteria</taxon>
        <taxon>Rhodobacterales</taxon>
        <taxon>Paracoccaceae</taxon>
        <taxon>Planktomarina</taxon>
    </lineage>
</organism>
<keyword evidence="2" id="KW-0812">Transmembrane</keyword>
<keyword evidence="6" id="KW-1185">Reference proteome</keyword>
<dbReference type="GO" id="GO:0004222">
    <property type="term" value="F:metalloendopeptidase activity"/>
    <property type="evidence" value="ECO:0007669"/>
    <property type="project" value="TreeGrafter"/>
</dbReference>
<dbReference type="PANTHER" id="PTHR21666">
    <property type="entry name" value="PEPTIDASE-RELATED"/>
    <property type="match status" value="1"/>
</dbReference>
<keyword evidence="1" id="KW-0175">Coiled coil</keyword>
<dbReference type="AlphaFoldDB" id="A0AAN0VIB8"/>
<evidence type="ECO:0000313" key="5">
    <source>
        <dbReference type="EMBL" id="AII86992.1"/>
    </source>
</evidence>
<dbReference type="InterPro" id="IPR011055">
    <property type="entry name" value="Dup_hybrid_motif"/>
</dbReference>
<dbReference type="KEGG" id="ptp:RCA23_c14530"/>
<feature type="coiled-coil region" evidence="1">
    <location>
        <begin position="56"/>
        <end position="146"/>
    </location>
</feature>
<feature type="domain" description="M23ase beta-sheet core" evidence="3">
    <location>
        <begin position="318"/>
        <end position="413"/>
    </location>
</feature>
<keyword evidence="2" id="KW-1133">Transmembrane helix</keyword>
<dbReference type="Proteomes" id="UP000028680">
    <property type="component" value="Chromosome"/>
</dbReference>
<keyword evidence="2" id="KW-0472">Membrane</keyword>
<feature type="transmembrane region" description="Helical" evidence="2">
    <location>
        <begin position="25"/>
        <end position="47"/>
    </location>
</feature>
<evidence type="ECO:0000256" key="1">
    <source>
        <dbReference type="SAM" id="Coils"/>
    </source>
</evidence>
<evidence type="ECO:0000313" key="6">
    <source>
        <dbReference type="Proteomes" id="UP000028680"/>
    </source>
</evidence>
<dbReference type="PANTHER" id="PTHR21666:SF270">
    <property type="entry name" value="MUREIN HYDROLASE ACTIVATOR ENVC"/>
    <property type="match status" value="1"/>
</dbReference>
<dbReference type="EMBL" id="CP003984">
    <property type="protein sequence ID" value="AII86992.1"/>
    <property type="molecule type" value="Genomic_DNA"/>
</dbReference>
<protein>
    <submittedName>
        <fullName evidence="5">Peptidase, M23 family</fullName>
    </submittedName>
</protein>
<dbReference type="CDD" id="cd12797">
    <property type="entry name" value="M23_peptidase"/>
    <property type="match status" value="1"/>
</dbReference>
<dbReference type="InterPro" id="IPR016047">
    <property type="entry name" value="M23ase_b-sheet_dom"/>
</dbReference>
<dbReference type="Pfam" id="PF01551">
    <property type="entry name" value="Peptidase_M23"/>
    <property type="match status" value="1"/>
</dbReference>
<proteinExistence type="predicted"/>
<sequence length="424" mass="47512">MPEKRLFLRSGTGTRFIRLTPLSQIFALVTSAAFIGWAIVATAIVLLDTIGTGNFRDQARRDQAIYEDRLNALANERDTRAQEALTAQERFNTALAQVSEMQSELLTSEDQRRELDRAMEVMQATLRRVMGQRELLQRDLDQLGAQLDHDTGKPVDDSSSESVASTMDYVTDTLEDVAVERDHARRRAFQAHEEMANLELEIQFLEEKGDRIFRQLEEAMSISVKPLDKMFRNAGLNTDRLLEQVRRGYSGQGGALSPITYAPDALNTVDPTVDRANNILAQLDKLNIYRIAAEKAPFDMPVKSTHRYTSGFGPRWGQMHNGSDFAANRGTPIYATADGVVTRAEWGSGYGRVVYVKHAFGIETRYAHLAKIRVKKGQRVSRGQRIGDMGNSGRSTGTHLHYEVRVNGKAVNPMTFIKAGRDVF</sequence>
<dbReference type="FunFam" id="2.70.70.10:FF:000006">
    <property type="entry name" value="M23 family peptidase"/>
    <property type="match status" value="1"/>
</dbReference>
<evidence type="ECO:0000259" key="3">
    <source>
        <dbReference type="Pfam" id="PF01551"/>
    </source>
</evidence>
<dbReference type="SUPFAM" id="SSF51261">
    <property type="entry name" value="Duplicated hybrid motif"/>
    <property type="match status" value="1"/>
</dbReference>
<reference evidence="5 6" key="1">
    <citation type="journal article" date="2014" name="ISME J.">
        <title>Adaptation of an abundant Roseobacter RCA organism to pelagic systems revealed by genomic and transcriptomic analyses.</title>
        <authorList>
            <person name="Voget S."/>
            <person name="Wemheuer B."/>
            <person name="Brinkhoff T."/>
            <person name="Vollmers J."/>
            <person name="Dietrich S."/>
            <person name="Giebel H.A."/>
            <person name="Beardsley C."/>
            <person name="Sardemann C."/>
            <person name="Bakenhus I."/>
            <person name="Billerbeck S."/>
            <person name="Daniel R."/>
            <person name="Simon M."/>
        </authorList>
    </citation>
    <scope>NUCLEOTIDE SEQUENCE [LARGE SCALE GENOMIC DNA]</scope>
    <source>
        <strain evidence="5 6">RCA23</strain>
    </source>
</reference>
<dbReference type="Gene3D" id="2.70.70.10">
    <property type="entry name" value="Glucose Permease (Domain IIA)"/>
    <property type="match status" value="1"/>
</dbReference>
<dbReference type="InterPro" id="IPR045974">
    <property type="entry name" value="DUF5930"/>
</dbReference>
<accession>A0AAN0VIB8</accession>
<gene>
    <name evidence="5" type="ORF">RCA23_c14530</name>
</gene>